<dbReference type="InterPro" id="IPR011032">
    <property type="entry name" value="GroES-like_sf"/>
</dbReference>
<keyword evidence="6" id="KW-0511">Multifunctional enzyme</keyword>
<keyword evidence="5" id="KW-0560">Oxidoreductase</keyword>
<dbReference type="SUPFAM" id="SSF47336">
    <property type="entry name" value="ACP-like"/>
    <property type="match status" value="1"/>
</dbReference>
<keyword evidence="7" id="KW-0012">Acyltransferase</keyword>
<dbReference type="InterPro" id="IPR020807">
    <property type="entry name" value="PKS_DH"/>
</dbReference>
<dbReference type="InterPro" id="IPR056501">
    <property type="entry name" value="NAD-bd_HRPKS_sdrA"/>
</dbReference>
<dbReference type="SMART" id="SM00822">
    <property type="entry name" value="PKS_KR"/>
    <property type="match status" value="1"/>
</dbReference>
<dbReference type="GO" id="GO:0031177">
    <property type="term" value="F:phosphopantetheine binding"/>
    <property type="evidence" value="ECO:0007669"/>
    <property type="project" value="InterPro"/>
</dbReference>
<dbReference type="InterPro" id="IPR014043">
    <property type="entry name" value="Acyl_transferase_dom"/>
</dbReference>
<dbReference type="InterPro" id="IPR050091">
    <property type="entry name" value="PKS_NRPS_Biosynth_Enz"/>
</dbReference>
<dbReference type="GO" id="GO:0004312">
    <property type="term" value="F:fatty acid synthase activity"/>
    <property type="evidence" value="ECO:0007669"/>
    <property type="project" value="TreeGrafter"/>
</dbReference>
<keyword evidence="3" id="KW-0808">Transferase</keyword>
<dbReference type="InterPro" id="IPR036736">
    <property type="entry name" value="ACP-like_sf"/>
</dbReference>
<dbReference type="Gene3D" id="3.40.47.10">
    <property type="match status" value="1"/>
</dbReference>
<feature type="domain" description="PKS/mFAS DH" evidence="11">
    <location>
        <begin position="970"/>
        <end position="1281"/>
    </location>
</feature>
<dbReference type="InterPro" id="IPR020806">
    <property type="entry name" value="PKS_PP-bd"/>
</dbReference>
<dbReference type="PROSITE" id="PS52019">
    <property type="entry name" value="PKS_MFAS_DH"/>
    <property type="match status" value="1"/>
</dbReference>
<dbReference type="InterPro" id="IPR049552">
    <property type="entry name" value="PKS_DH_N"/>
</dbReference>
<evidence type="ECO:0000256" key="5">
    <source>
        <dbReference type="ARBA" id="ARBA00023002"/>
    </source>
</evidence>
<sequence>MDGFEVDPVVVCGFSMRFPQEASSPERLWDMMMEKRCAMTEFPPERLNLTGFYDKTNHLNTMPLKGGHFLNEDLSVFDANFFSLPPTEAMSIDPMQRWLLEETYKCLENAGIPMEAISGSRTAVYASSFAFEYMLQLCRDPENTPMYAALGIGISMLANRLSWFFNLQGPSIGLDSACSSTAMGIDIACKSLKDKSCDMAIVAGSNIASSPESYLWMSNIGFLSPDSRCHSFDHRANGYARGEGVGVVLLKRLSDAIKDGNTIRAVIRSTGSNEDGKTQGITQPSREAQERLIQETYQKAGLSLAYTRFFEAHGTGTAIGDPREAQAIGSAFRKHRSNAEPLYVGALKSNIGHLEGASGLAALIKTILVLEKGVIPPNTNFEKLNPKIDAEFLKLKFPTEASPWPTQGLRRASINSFGYGGANSHIIIDDAYHYLRLRSLKAKHSTAHSPPETFAGRDLQSIILQEPEHTQEPVWPRLLVWSSADKQGISRMANELQDWYNAGKLPESIRRGSLLDDLAHTLTQHRSRLQWMSFALVQSAAELSNLPSRMAPPKRLLSQPPRLGYVFSGQGAQWYAMGRELRIYSSFDAELYAAEKYLSSIGCQWSVKDELFKSKDESRIDSPEFSQTLCTVIQVAIVNLLRKFNVKPSAVVGHSSGEIAAAYAGNYISRESAWKLAYYRGLCSAEIAEGPDSKGLGSMMSVGISQNEAQDMIAAINQDSSSFGISIACVNSPNNITLAGETRIIDRLQTKFDEQKVFARKLRVPVAYHSRQMDSISERYTTMIGPLSAAHDFEETVPMISSVTGKRALPQQLIDPRYWASNMVSPVQFKQAVSVMCEHWGANIVKKIDRSHLFTPVVDHLVEVGPHAALQGPIREILQSHPRNISVGYNSILRREQSALETMLGTLGELYCMGYSVNLGAVNAPSLELRSRASPSLLVDIPSYPFDRTQRYWQESRLSRNYRLRSHCPSQLLGVRSNDWNASEAQWRHFIRTSDVPWTEQHVINSTVLYPGAGMLVMAIEAAKQLTGDADTIHGFTLRDVSIDAPMKLLPNNGSLEIKTSLHKLQSDDAGGKAFKFAIRTWSNDDWILNCHGSIFVESLRTRDSSWAKQKDAEQRLHVSNHLEKVFAHCKRPVESPKMYGYLKLNGYDYGPEFQAAQRQRYNDRLKQATAQIKLFGADEASVVHPVSLDAILHLSFTARTAGGSMPMTTSVPARIGCIWVANQGLSSSEQTSVTACTTIQNITKRGFTCAGGVLSNDETRRLCLWYDDLELVNITSQAKIFAKLPNPRQFSMAIEQKPAFDKLNNSELFAFIRSSCPIRQDLSSFYGDVRRLVGISLERLAKSVDISEVPSHDPWRRNYWNWALYHLERSRDVVNQEELKSTVHNTDIVFENLCKKLASTSRLGRLYAEAASYLIPMFHGEANPVEILMKPGLLKDGYAEWTEYDCAKQIAIYMDLLAHQKPGMNILEVGGGTAAATRNFIRALRSGADESVRSLRCKRYDFTDVSAAFLESSSEEFSVYKSQMTYGVLNIEQSFAEQGFSEMFYDVVVADNVLHVTSDLHHTLRNIRRALKPGGKLIMQEFIRPTGWTAGFLFGLFPEWWLRANDGRTLSPSLAPSEWDVLLKENGFSGIDMIFRDSYDDGAQQIGWLVATATGDASVPSPTAVRQLKAKDQAVIIVDNTAGQQISLAESMISSLTEITGSHPSIIDITTASQDPRIEDGSLVILLVDYGTSFIGSLNKKTWEYISSLIQRVRRLLWVSAGGGREPSPKHGMIDGLARTLRFENYQLHLVTVALDPQQREKSRALHLTTVVREMLSKDAHESYEQDYTEIDGLLYTRRLTEANHIKASIDESVTPYQISSTPLDSKIRMRISPTSTTDSDSTPHFVQIPESSLPSALGNTVEILVKAVSVQSRGNSVLPNQEEYPVYGTYWAGIVLRAGLETDFLPGDRVLAAQIGPLSSHIEVPSRSLVKIAADLSFTDACSVIPPVAIAYHALVNVSNARPGNAILIQDGYNAVGQAAIQILRSQGMSDIWATATDGGYAKHNRLPEDRILPETWFNTHSMASYQWKRKFDIILTQTTSIASSMLDHVKCSGRVVALDARATVTTTSRLEKALPVDFRLSKVSIGTEPLEALLYATDVSSTMLQDLKNEAEVWPASDLPSIVSRLQISTQHTSTVVEFHQDRNVDVRHYGHTEQNIASDATYVIAGGFGGLGRAVARWLVDRGARYLILLSRSGPQTTEASELLSEFADRGVCVEAPRCDISDRTGLKHALSGCIDSMPPIKGCVQSTVIMTARIFPKMSFHDWETTVKPKVDGSWNLHAELPKGLDFFIMFSSIMGILGSGSLSAYNAGNTYQDALAQYRISQGERAIALNLGGIPDAGYLTDHTDQLEMFYVSEKFTPVYAKEVYALLDIFCNPENAVAASLPSPQVVIGIRPPAHWRHIEEVPFTMQQPFWGHMHHVAPPSSVNDEGNDGVAPAKHERAHDIAGRLATAGSLVEAAEMVCEALKHRVSLLLGTTADRLEEQQPMDSFGVDSLSASSIRNWIYKTYNVDVPVFEIIGGGTLGSVSRAVALKTQIKSLA</sequence>
<evidence type="ECO:0000259" key="10">
    <source>
        <dbReference type="PROSITE" id="PS52004"/>
    </source>
</evidence>
<accession>A0A2V1DU00</accession>
<name>A0A2V1DU00_9PLEO</name>
<feature type="domain" description="Carrier" evidence="9">
    <location>
        <begin position="2501"/>
        <end position="2578"/>
    </location>
</feature>
<dbReference type="Pfam" id="PF21089">
    <property type="entry name" value="PKS_DH_N"/>
    <property type="match status" value="1"/>
</dbReference>
<dbReference type="GO" id="GO:0016491">
    <property type="term" value="F:oxidoreductase activity"/>
    <property type="evidence" value="ECO:0007669"/>
    <property type="project" value="UniProtKB-KW"/>
</dbReference>
<dbReference type="PROSITE" id="PS50075">
    <property type="entry name" value="CARRIER"/>
    <property type="match status" value="1"/>
</dbReference>
<evidence type="ECO:0000256" key="4">
    <source>
        <dbReference type="ARBA" id="ARBA00022857"/>
    </source>
</evidence>
<dbReference type="SMART" id="SM00829">
    <property type="entry name" value="PKS_ER"/>
    <property type="match status" value="1"/>
</dbReference>
<dbReference type="InterPro" id="IPR032821">
    <property type="entry name" value="PKS_assoc"/>
</dbReference>
<protein>
    <submittedName>
        <fullName evidence="12">Putative polyketide synthase</fullName>
    </submittedName>
</protein>
<feature type="domain" description="Ketosynthase family 3 (KS3)" evidence="10">
    <location>
        <begin position="6"/>
        <end position="430"/>
    </location>
</feature>
<gene>
    <name evidence="12" type="ORF">DM02DRAFT_590994</name>
</gene>
<evidence type="ECO:0000256" key="3">
    <source>
        <dbReference type="ARBA" id="ARBA00022679"/>
    </source>
</evidence>
<dbReference type="InterPro" id="IPR036291">
    <property type="entry name" value="NAD(P)-bd_dom_sf"/>
</dbReference>
<dbReference type="Gene3D" id="3.10.129.110">
    <property type="entry name" value="Polyketide synthase dehydratase"/>
    <property type="match status" value="1"/>
</dbReference>
<dbReference type="InterPro" id="IPR049551">
    <property type="entry name" value="PKS_DH_C"/>
</dbReference>
<dbReference type="Gene3D" id="3.40.50.720">
    <property type="entry name" value="NAD(P)-binding Rossmann-like Domain"/>
    <property type="match status" value="2"/>
</dbReference>
<dbReference type="SMART" id="SM00827">
    <property type="entry name" value="PKS_AT"/>
    <property type="match status" value="1"/>
</dbReference>
<dbReference type="Pfam" id="PF16197">
    <property type="entry name" value="KAsynt_C_assoc"/>
    <property type="match status" value="1"/>
</dbReference>
<dbReference type="InterPro" id="IPR049900">
    <property type="entry name" value="PKS_mFAS_DH"/>
</dbReference>
<dbReference type="InterPro" id="IPR014030">
    <property type="entry name" value="Ketoacyl_synth_N"/>
</dbReference>
<dbReference type="InterPro" id="IPR016036">
    <property type="entry name" value="Malonyl_transacylase_ACP-bd"/>
</dbReference>
<evidence type="ECO:0000256" key="2">
    <source>
        <dbReference type="ARBA" id="ARBA00022553"/>
    </source>
</evidence>
<evidence type="ECO:0000256" key="6">
    <source>
        <dbReference type="ARBA" id="ARBA00023268"/>
    </source>
</evidence>
<evidence type="ECO:0000256" key="7">
    <source>
        <dbReference type="ARBA" id="ARBA00023315"/>
    </source>
</evidence>
<feature type="region of interest" description="N-terminal hotdog fold" evidence="8">
    <location>
        <begin position="970"/>
        <end position="1102"/>
    </location>
</feature>
<dbReference type="Proteomes" id="UP000244855">
    <property type="component" value="Unassembled WGS sequence"/>
</dbReference>
<dbReference type="Pfam" id="PF08659">
    <property type="entry name" value="KR"/>
    <property type="match status" value="1"/>
</dbReference>
<dbReference type="GO" id="GO:0006633">
    <property type="term" value="P:fatty acid biosynthetic process"/>
    <property type="evidence" value="ECO:0007669"/>
    <property type="project" value="InterPro"/>
</dbReference>
<dbReference type="InterPro" id="IPR016035">
    <property type="entry name" value="Acyl_Trfase/lysoPLipase"/>
</dbReference>
<dbReference type="SMART" id="SM00826">
    <property type="entry name" value="PKS_DH"/>
    <property type="match status" value="1"/>
</dbReference>
<dbReference type="InterPro" id="IPR013968">
    <property type="entry name" value="PKS_KR"/>
</dbReference>
<dbReference type="PROSITE" id="PS00606">
    <property type="entry name" value="KS3_1"/>
    <property type="match status" value="1"/>
</dbReference>
<dbReference type="GO" id="GO:0004315">
    <property type="term" value="F:3-oxoacyl-[acyl-carrier-protein] synthase activity"/>
    <property type="evidence" value="ECO:0007669"/>
    <property type="project" value="InterPro"/>
</dbReference>
<evidence type="ECO:0000259" key="11">
    <source>
        <dbReference type="PROSITE" id="PS52019"/>
    </source>
</evidence>
<dbReference type="Pfam" id="PF02801">
    <property type="entry name" value="Ketoacyl-synt_C"/>
    <property type="match status" value="1"/>
</dbReference>
<dbReference type="Gene3D" id="3.40.50.150">
    <property type="entry name" value="Vaccinia Virus protein VP39"/>
    <property type="match status" value="1"/>
</dbReference>
<dbReference type="InterPro" id="IPR013217">
    <property type="entry name" value="Methyltransf_12"/>
</dbReference>
<dbReference type="Gene3D" id="3.90.180.10">
    <property type="entry name" value="Medium-chain alcohol dehydrogenases, catalytic domain"/>
    <property type="match status" value="1"/>
</dbReference>
<dbReference type="OrthoDB" id="329835at2759"/>
<dbReference type="SUPFAM" id="SSF51735">
    <property type="entry name" value="NAD(P)-binding Rossmann-fold domains"/>
    <property type="match status" value="2"/>
</dbReference>
<dbReference type="PANTHER" id="PTHR43775:SF29">
    <property type="entry name" value="ASPERFURANONE POLYKETIDE SYNTHASE AFOG-RELATED"/>
    <property type="match status" value="1"/>
</dbReference>
<evidence type="ECO:0000313" key="12">
    <source>
        <dbReference type="EMBL" id="PVI01516.1"/>
    </source>
</evidence>
<dbReference type="InterPro" id="IPR001227">
    <property type="entry name" value="Ac_transferase_dom_sf"/>
</dbReference>
<keyword evidence="4" id="KW-0521">NADP</keyword>
<dbReference type="STRING" id="97972.A0A2V1DU00"/>
<evidence type="ECO:0000256" key="8">
    <source>
        <dbReference type="PROSITE-ProRule" id="PRU01363"/>
    </source>
</evidence>
<evidence type="ECO:0000313" key="13">
    <source>
        <dbReference type="Proteomes" id="UP000244855"/>
    </source>
</evidence>
<dbReference type="Pfam" id="PF00698">
    <property type="entry name" value="Acyl_transf_1"/>
    <property type="match status" value="1"/>
</dbReference>
<dbReference type="CDD" id="cd05274">
    <property type="entry name" value="KR_FAS_SDR_x"/>
    <property type="match status" value="1"/>
</dbReference>
<feature type="active site" description="Proton acceptor; for dehydratase activity" evidence="8">
    <location>
        <position position="1002"/>
    </location>
</feature>
<dbReference type="InterPro" id="IPR029063">
    <property type="entry name" value="SAM-dependent_MTases_sf"/>
</dbReference>
<feature type="region of interest" description="C-terminal hotdog fold" evidence="8">
    <location>
        <begin position="1131"/>
        <end position="1281"/>
    </location>
</feature>
<dbReference type="GO" id="GO:0044550">
    <property type="term" value="P:secondary metabolite biosynthetic process"/>
    <property type="evidence" value="ECO:0007669"/>
    <property type="project" value="TreeGrafter"/>
</dbReference>
<dbReference type="Pfam" id="PF14765">
    <property type="entry name" value="PS-DH"/>
    <property type="match status" value="1"/>
</dbReference>
<dbReference type="SUPFAM" id="SSF52151">
    <property type="entry name" value="FabD/lysophospholipase-like"/>
    <property type="match status" value="1"/>
</dbReference>
<dbReference type="InterPro" id="IPR020843">
    <property type="entry name" value="ER"/>
</dbReference>
<dbReference type="InterPro" id="IPR057326">
    <property type="entry name" value="KR_dom"/>
</dbReference>
<dbReference type="EMBL" id="KZ805356">
    <property type="protein sequence ID" value="PVI01516.1"/>
    <property type="molecule type" value="Genomic_DNA"/>
</dbReference>
<dbReference type="PROSITE" id="PS52004">
    <property type="entry name" value="KS3_2"/>
    <property type="match status" value="1"/>
</dbReference>
<dbReference type="Pfam" id="PF00550">
    <property type="entry name" value="PP-binding"/>
    <property type="match status" value="1"/>
</dbReference>
<dbReference type="Pfam" id="PF23114">
    <property type="entry name" value="NAD-bd_HRPKS_sdrA"/>
    <property type="match status" value="1"/>
</dbReference>
<keyword evidence="2" id="KW-0597">Phosphoprotein</keyword>
<dbReference type="SUPFAM" id="SSF53901">
    <property type="entry name" value="Thiolase-like"/>
    <property type="match status" value="1"/>
</dbReference>
<dbReference type="CDD" id="cd02440">
    <property type="entry name" value="AdoMet_MTases"/>
    <property type="match status" value="1"/>
</dbReference>
<dbReference type="Pfam" id="PF00109">
    <property type="entry name" value="ketoacyl-synt"/>
    <property type="match status" value="1"/>
</dbReference>
<dbReference type="Gene3D" id="3.40.366.10">
    <property type="entry name" value="Malonyl-Coenzyme A Acyl Carrier Protein, domain 2"/>
    <property type="match status" value="1"/>
</dbReference>
<evidence type="ECO:0000259" key="9">
    <source>
        <dbReference type="PROSITE" id="PS50075"/>
    </source>
</evidence>
<dbReference type="SMART" id="SM00825">
    <property type="entry name" value="PKS_KS"/>
    <property type="match status" value="1"/>
</dbReference>
<keyword evidence="13" id="KW-1185">Reference proteome</keyword>
<dbReference type="InterPro" id="IPR018201">
    <property type="entry name" value="Ketoacyl_synth_AS"/>
</dbReference>
<dbReference type="InterPro" id="IPR016039">
    <property type="entry name" value="Thiolase-like"/>
</dbReference>
<evidence type="ECO:0000256" key="1">
    <source>
        <dbReference type="ARBA" id="ARBA00022450"/>
    </source>
</evidence>
<dbReference type="InterPro" id="IPR020841">
    <property type="entry name" value="PKS_Beta-ketoAc_synthase_dom"/>
</dbReference>
<dbReference type="Pfam" id="PF08242">
    <property type="entry name" value="Methyltransf_12"/>
    <property type="match status" value="1"/>
</dbReference>
<feature type="active site" description="Proton donor; for dehydratase activity" evidence="8">
    <location>
        <position position="1190"/>
    </location>
</feature>
<keyword evidence="1" id="KW-0596">Phosphopantetheine</keyword>
<proteinExistence type="predicted"/>
<dbReference type="InterPro" id="IPR042104">
    <property type="entry name" value="PKS_dehydratase_sf"/>
</dbReference>
<dbReference type="PANTHER" id="PTHR43775">
    <property type="entry name" value="FATTY ACID SYNTHASE"/>
    <property type="match status" value="1"/>
</dbReference>
<dbReference type="SUPFAM" id="SSF55048">
    <property type="entry name" value="Probable ACP-binding domain of malonyl-CoA ACP transacylase"/>
    <property type="match status" value="1"/>
</dbReference>
<organism evidence="12 13">
    <name type="scientific">Periconia macrospinosa</name>
    <dbReference type="NCBI Taxonomy" id="97972"/>
    <lineage>
        <taxon>Eukaryota</taxon>
        <taxon>Fungi</taxon>
        <taxon>Dikarya</taxon>
        <taxon>Ascomycota</taxon>
        <taxon>Pezizomycotina</taxon>
        <taxon>Dothideomycetes</taxon>
        <taxon>Pleosporomycetidae</taxon>
        <taxon>Pleosporales</taxon>
        <taxon>Massarineae</taxon>
        <taxon>Periconiaceae</taxon>
        <taxon>Periconia</taxon>
    </lineage>
</organism>
<dbReference type="SMART" id="SM00823">
    <property type="entry name" value="PKS_PP"/>
    <property type="match status" value="1"/>
</dbReference>
<reference evidence="12 13" key="1">
    <citation type="journal article" date="2018" name="Sci. Rep.">
        <title>Comparative genomics provides insights into the lifestyle and reveals functional heterogeneity of dark septate endophytic fungi.</title>
        <authorList>
            <person name="Knapp D.G."/>
            <person name="Nemeth J.B."/>
            <person name="Barry K."/>
            <person name="Hainaut M."/>
            <person name="Henrissat B."/>
            <person name="Johnson J."/>
            <person name="Kuo A."/>
            <person name="Lim J.H.P."/>
            <person name="Lipzen A."/>
            <person name="Nolan M."/>
            <person name="Ohm R.A."/>
            <person name="Tamas L."/>
            <person name="Grigoriev I.V."/>
            <person name="Spatafora J.W."/>
            <person name="Nagy L.G."/>
            <person name="Kovacs G.M."/>
        </authorList>
    </citation>
    <scope>NUCLEOTIDE SEQUENCE [LARGE SCALE GENOMIC DNA]</scope>
    <source>
        <strain evidence="12 13">DSE2036</strain>
    </source>
</reference>
<dbReference type="InterPro" id="IPR009081">
    <property type="entry name" value="PP-bd_ACP"/>
</dbReference>
<dbReference type="InterPro" id="IPR014031">
    <property type="entry name" value="Ketoacyl_synth_C"/>
</dbReference>
<dbReference type="CDD" id="cd00833">
    <property type="entry name" value="PKS"/>
    <property type="match status" value="1"/>
</dbReference>
<dbReference type="SUPFAM" id="SSF50129">
    <property type="entry name" value="GroES-like"/>
    <property type="match status" value="1"/>
</dbReference>
<dbReference type="SUPFAM" id="SSF53335">
    <property type="entry name" value="S-adenosyl-L-methionine-dependent methyltransferases"/>
    <property type="match status" value="1"/>
</dbReference>